<evidence type="ECO:0000313" key="3">
    <source>
        <dbReference type="Proteomes" id="UP000293506"/>
    </source>
</evidence>
<feature type="transmembrane region" description="Helical" evidence="1">
    <location>
        <begin position="324"/>
        <end position="343"/>
    </location>
</feature>
<keyword evidence="1" id="KW-1133">Transmembrane helix</keyword>
<dbReference type="RefSeq" id="WP_129795837.1">
    <property type="nucleotide sequence ID" value="NZ_RCXQ01000007.1"/>
</dbReference>
<dbReference type="PANTHER" id="PTHR38454">
    <property type="entry name" value="INTEGRAL MEMBRANE PROTEIN-RELATED"/>
    <property type="match status" value="1"/>
</dbReference>
<evidence type="ECO:0000256" key="1">
    <source>
        <dbReference type="SAM" id="Phobius"/>
    </source>
</evidence>
<dbReference type="EMBL" id="RCXQ01000007">
    <property type="protein sequence ID" value="RYT66634.1"/>
    <property type="molecule type" value="Genomic_DNA"/>
</dbReference>
<name>A0A4Q5GEU9_9FIRM</name>
<protein>
    <recommendedName>
        <fullName evidence="4">Bacterial membrane protein YfhO</fullName>
    </recommendedName>
</protein>
<sequence>MKNSQKLLKAISAFTLTSVLLILVYYIGAIYPFGDHALFKWDMELQYIDFFHWWHRVLHGQASMSYSLSKSLGDNAIGLTAYYLSSPFNLLLYFTDNIPLFVSIATVLKLASASLTVSVFLSYRFCDMKYIWNLLLSVSYGLMGYNLCQASNIMWLDGVIWLPILMLGIWKLLSEHKTLLLYLSVVCAIISNWYTAYMICLFSFFYFTYEAMKKHDFSFMATVKKEFSCFILYCITAVSSVLTTMFFFFPVIKNLLQGKGIDTSGGWFIGFHAGLKDIFKGCFFLTVPYTGQGLTLFCGSLTLIALIGFFISHKQNLKAKLWTLGYLLFFILCATFVPLENIWNGFRTVSSYYCRFSFVISFFILYIAAVFLSSFVLKKHHLNNIVAVLCMIFTCSELFYGAYQTFVNGYYVSATAYDRYATTQEQAVQDLHTLDDSLFYRTEQTSSWRTNADHFLGNFNEGLAYGFMPLSSYSSTYNSNIMAFYNKCGYSACNRLITWCEPILSSDSLLGIKYLLGDFTQSGYEKVNDTNYNNKNIYKNPYALELGYRTSDDITTEIQAENTFEYQNELLSRIVGHTVQCYKPCTAEKEIHDDGYSWTVTSPEQNSILYGYCTYAVGNDLKLYIDGNLRTNYSIWSSYKTFQVGEGNTPAHIIQLKGTLQRSREIDGVFYYLDMQEFRDVMREISQNQVTTLDLQDKYVKCEYTAQGNEMLLLTIPYDDGWTAYVNGEKVEAHKLQDIFTGIRVTSGINTIEMKYTLPGFKIGVIFSCLGVIVYSLTCFFLFKKQRHF</sequence>
<gene>
    <name evidence="2" type="ORF">EAI82_08725</name>
</gene>
<evidence type="ECO:0000313" key="2">
    <source>
        <dbReference type="EMBL" id="RYT66634.1"/>
    </source>
</evidence>
<organism evidence="2 3">
    <name type="scientific">Blautia obeum</name>
    <dbReference type="NCBI Taxonomy" id="40520"/>
    <lineage>
        <taxon>Bacteria</taxon>
        <taxon>Bacillati</taxon>
        <taxon>Bacillota</taxon>
        <taxon>Clostridia</taxon>
        <taxon>Lachnospirales</taxon>
        <taxon>Lachnospiraceae</taxon>
        <taxon>Blautia</taxon>
    </lineage>
</organism>
<dbReference type="Proteomes" id="UP000293506">
    <property type="component" value="Unassembled WGS sequence"/>
</dbReference>
<dbReference type="InterPro" id="IPR018580">
    <property type="entry name" value="Uncharacterised_YfhO"/>
</dbReference>
<comment type="caution">
    <text evidence="2">The sequence shown here is derived from an EMBL/GenBank/DDBJ whole genome shotgun (WGS) entry which is preliminary data.</text>
</comment>
<evidence type="ECO:0008006" key="4">
    <source>
        <dbReference type="Google" id="ProtNLM"/>
    </source>
</evidence>
<feature type="transmembrane region" description="Helical" evidence="1">
    <location>
        <begin position="155"/>
        <end position="173"/>
    </location>
</feature>
<dbReference type="PANTHER" id="PTHR38454:SF1">
    <property type="entry name" value="INTEGRAL MEMBRANE PROTEIN"/>
    <property type="match status" value="1"/>
</dbReference>
<feature type="transmembrane region" description="Helical" evidence="1">
    <location>
        <begin position="101"/>
        <end position="124"/>
    </location>
</feature>
<feature type="transmembrane region" description="Helical" evidence="1">
    <location>
        <begin position="384"/>
        <end position="403"/>
    </location>
</feature>
<keyword evidence="1" id="KW-0812">Transmembrane</keyword>
<keyword evidence="1" id="KW-0472">Membrane</keyword>
<feature type="transmembrane region" description="Helical" evidence="1">
    <location>
        <begin position="7"/>
        <end position="33"/>
    </location>
</feature>
<accession>A0A4Q5GEU9</accession>
<feature type="transmembrane region" description="Helical" evidence="1">
    <location>
        <begin position="230"/>
        <end position="252"/>
    </location>
</feature>
<dbReference type="Pfam" id="PF09586">
    <property type="entry name" value="YfhO"/>
    <property type="match status" value="1"/>
</dbReference>
<feature type="transmembrane region" description="Helical" evidence="1">
    <location>
        <begin position="179"/>
        <end position="209"/>
    </location>
</feature>
<dbReference type="AlphaFoldDB" id="A0A4Q5GEU9"/>
<proteinExistence type="predicted"/>
<feature type="transmembrane region" description="Helical" evidence="1">
    <location>
        <begin position="293"/>
        <end position="312"/>
    </location>
</feature>
<feature type="transmembrane region" description="Helical" evidence="1">
    <location>
        <begin position="355"/>
        <end position="377"/>
    </location>
</feature>
<feature type="transmembrane region" description="Helical" evidence="1">
    <location>
        <begin position="763"/>
        <end position="783"/>
    </location>
</feature>
<reference evidence="2 3" key="1">
    <citation type="journal article" date="2019" name="Science, e1252229">
        <title>Invertible promoters mediate bacterial phase variation, antibiotic resistance, and host adaptation in the gut.</title>
        <authorList>
            <person name="Jiang X."/>
            <person name="Hall A.B."/>
            <person name="Arthur T.D."/>
            <person name="Plichta D.R."/>
            <person name="Covington C.T."/>
            <person name="Poyet M."/>
            <person name="Crothers J."/>
            <person name="Moses P.L."/>
            <person name="Tolonen A.C."/>
            <person name="Vlamakis H."/>
            <person name="Alm E.J."/>
            <person name="Xavier R.J."/>
        </authorList>
    </citation>
    <scope>NUCLEOTIDE SEQUENCE [LARGE SCALE GENOMIC DNA]</scope>
    <source>
        <strain evidence="3">af_0058</strain>
    </source>
</reference>